<dbReference type="CDD" id="cd06554">
    <property type="entry name" value="ASCH_ASC-1_like"/>
    <property type="match status" value="1"/>
</dbReference>
<accession>A0ABN9W7T3</accession>
<comment type="caution">
    <text evidence="2">The sequence shown here is derived from an EMBL/GenBank/DDBJ whole genome shotgun (WGS) entry which is preliminary data.</text>
</comment>
<keyword evidence="3" id="KW-1185">Reference proteome</keyword>
<dbReference type="SUPFAM" id="SSF88697">
    <property type="entry name" value="PUA domain-like"/>
    <property type="match status" value="1"/>
</dbReference>
<reference evidence="2" key="1">
    <citation type="submission" date="2023-10" db="EMBL/GenBank/DDBJ databases">
        <authorList>
            <person name="Chen Y."/>
            <person name="Shah S."/>
            <person name="Dougan E. K."/>
            <person name="Thang M."/>
            <person name="Chan C."/>
        </authorList>
    </citation>
    <scope>NUCLEOTIDE SEQUENCE [LARGE SCALE GENOMIC DNA]</scope>
</reference>
<evidence type="ECO:0000256" key="1">
    <source>
        <dbReference type="SAM" id="MobiDB-lite"/>
    </source>
</evidence>
<dbReference type="PANTHER" id="PTHR12963:SF0">
    <property type="entry name" value="EXPRESSED PROTEIN"/>
    <property type="match status" value="1"/>
</dbReference>
<feature type="compositionally biased region" description="Low complexity" evidence="1">
    <location>
        <begin position="257"/>
        <end position="274"/>
    </location>
</feature>
<feature type="region of interest" description="Disordered" evidence="1">
    <location>
        <begin position="1"/>
        <end position="31"/>
    </location>
</feature>
<dbReference type="Proteomes" id="UP001189429">
    <property type="component" value="Unassembled WGS sequence"/>
</dbReference>
<dbReference type="Gene3D" id="2.30.130.30">
    <property type="entry name" value="Hypothetical protein"/>
    <property type="match status" value="1"/>
</dbReference>
<evidence type="ECO:0000313" key="3">
    <source>
        <dbReference type="Proteomes" id="UP001189429"/>
    </source>
</evidence>
<dbReference type="InterPro" id="IPR015947">
    <property type="entry name" value="PUA-like_sf"/>
</dbReference>
<organism evidence="2 3">
    <name type="scientific">Prorocentrum cordatum</name>
    <dbReference type="NCBI Taxonomy" id="2364126"/>
    <lineage>
        <taxon>Eukaryota</taxon>
        <taxon>Sar</taxon>
        <taxon>Alveolata</taxon>
        <taxon>Dinophyceae</taxon>
        <taxon>Prorocentrales</taxon>
        <taxon>Prorocentraceae</taxon>
        <taxon>Prorocentrum</taxon>
    </lineage>
</organism>
<dbReference type="PANTHER" id="PTHR12963">
    <property type="entry name" value="THYROID RECEPTOR INTERACTING PROTEIN RELATED"/>
    <property type="match status" value="1"/>
</dbReference>
<proteinExistence type="predicted"/>
<dbReference type="EMBL" id="CAUYUJ010018281">
    <property type="protein sequence ID" value="CAK0882194.1"/>
    <property type="molecule type" value="Genomic_DNA"/>
</dbReference>
<protein>
    <recommendedName>
        <fullName evidence="4">ASCH domain-containing protein</fullName>
    </recommendedName>
</protein>
<feature type="region of interest" description="Disordered" evidence="1">
    <location>
        <begin position="257"/>
        <end position="294"/>
    </location>
</feature>
<dbReference type="InterPro" id="IPR039128">
    <property type="entry name" value="TRIP4-like"/>
</dbReference>
<feature type="region of interest" description="Disordered" evidence="1">
    <location>
        <begin position="219"/>
        <end position="245"/>
    </location>
</feature>
<name>A0ABN9W7T3_9DINO</name>
<sequence>MARARGEAEVAGLSHGGLGRRPSPPRVTEAEVRRERRLRGAGGAAAEGVPTTVLSLHQPLASFLAHGLQRIEGRGWTTEFRGPLWIHAGSRQPAPEDIARWEALYRDAFAVDGHEVHMPQQYPTSALVGLVEVVDVLSAEELAAWRLPRGVRREARSHGSGFLFLVEQHRRLVVPLKMSGQHKLWRLDKRTAAGALRGLVPAELEPPLRFDVLRALGRGAPAEESDSGPDESGRHESDSEDEAVLAAALQLSLGDRAPAATAASMPAAAPAAWPTEGPLSGYLSTTRRNDLSQE</sequence>
<gene>
    <name evidence="2" type="ORF">PCOR1329_LOCUS64783</name>
</gene>
<evidence type="ECO:0000313" key="2">
    <source>
        <dbReference type="EMBL" id="CAK0882194.1"/>
    </source>
</evidence>
<evidence type="ECO:0008006" key="4">
    <source>
        <dbReference type="Google" id="ProtNLM"/>
    </source>
</evidence>